<name>L2FFZ4_COLFN</name>
<dbReference type="SUPFAM" id="SSF55103">
    <property type="entry name" value="FAD-linked oxidases, C-terminal domain"/>
    <property type="match status" value="1"/>
</dbReference>
<feature type="domain" description="FAD-binding PCMH-type" evidence="6">
    <location>
        <begin position="125"/>
        <end position="302"/>
    </location>
</feature>
<dbReference type="PROSITE" id="PS51387">
    <property type="entry name" value="FAD_PCMH"/>
    <property type="match status" value="1"/>
</dbReference>
<dbReference type="GO" id="GO:1903457">
    <property type="term" value="P:lactate catabolic process"/>
    <property type="evidence" value="ECO:0007669"/>
    <property type="project" value="TreeGrafter"/>
</dbReference>
<evidence type="ECO:0000256" key="4">
    <source>
        <dbReference type="ARBA" id="ARBA00022827"/>
    </source>
</evidence>
<evidence type="ECO:0000256" key="2">
    <source>
        <dbReference type="ARBA" id="ARBA00008000"/>
    </source>
</evidence>
<dbReference type="EMBL" id="KB021169">
    <property type="protein sequence ID" value="ELA25267.1"/>
    <property type="molecule type" value="Genomic_DNA"/>
</dbReference>
<dbReference type="InterPro" id="IPR036318">
    <property type="entry name" value="FAD-bd_PCMH-like_sf"/>
</dbReference>
<keyword evidence="5" id="KW-0560">Oxidoreductase</keyword>
<keyword evidence="4" id="KW-0274">FAD</keyword>
<evidence type="ECO:0000259" key="6">
    <source>
        <dbReference type="PROSITE" id="PS51387"/>
    </source>
</evidence>
<dbReference type="PANTHER" id="PTHR11748">
    <property type="entry name" value="D-LACTATE DEHYDROGENASE"/>
    <property type="match status" value="1"/>
</dbReference>
<dbReference type="GO" id="GO:0071949">
    <property type="term" value="F:FAD binding"/>
    <property type="evidence" value="ECO:0007669"/>
    <property type="project" value="InterPro"/>
</dbReference>
<dbReference type="FunFam" id="3.30.465.10:FF:000014">
    <property type="entry name" value="D-lactate dehydrogenase (Cytochrome), putative"/>
    <property type="match status" value="1"/>
</dbReference>
<dbReference type="GO" id="GO:0005739">
    <property type="term" value="C:mitochondrion"/>
    <property type="evidence" value="ECO:0007669"/>
    <property type="project" value="TreeGrafter"/>
</dbReference>
<reference evidence="7" key="1">
    <citation type="submission" date="2012-08" db="EMBL/GenBank/DDBJ databases">
        <title>Genome analysis of Colletotrichum orbiculare and Colletotrichum fructicola.</title>
        <authorList>
            <person name="Gan P.H.P."/>
            <person name="Ikeda K."/>
            <person name="Irieda H."/>
            <person name="Narusaka M."/>
            <person name="O'Connell R.J."/>
            <person name="Narusaka Y."/>
            <person name="Takano Y."/>
            <person name="Kubo Y."/>
            <person name="Shirasu K."/>
        </authorList>
    </citation>
    <scope>NUCLEOTIDE SEQUENCE</scope>
    <source>
        <strain evidence="7">Nara gc5</strain>
    </source>
</reference>
<dbReference type="InterPro" id="IPR006094">
    <property type="entry name" value="Oxid_FAD_bind_N"/>
</dbReference>
<dbReference type="HOGENOM" id="CLU_017779_3_2_1"/>
<dbReference type="Gene3D" id="3.30.465.10">
    <property type="match status" value="1"/>
</dbReference>
<keyword evidence="3" id="KW-0285">Flavoprotein</keyword>
<evidence type="ECO:0000256" key="5">
    <source>
        <dbReference type="ARBA" id="ARBA00023002"/>
    </source>
</evidence>
<dbReference type="PANTHER" id="PTHR11748:SF83">
    <property type="entry name" value="DEHYDROGENASE (CYTOCHROME), PUTATIVE (AFU_ORTHOLOGUE AFUA_1G17520)-RELATED"/>
    <property type="match status" value="1"/>
</dbReference>
<accession>L2FFZ4</accession>
<evidence type="ECO:0000256" key="3">
    <source>
        <dbReference type="ARBA" id="ARBA00022630"/>
    </source>
</evidence>
<dbReference type="STRING" id="1213859.L2FFZ4"/>
<dbReference type="Gene3D" id="3.30.70.2740">
    <property type="match status" value="1"/>
</dbReference>
<dbReference type="Gene3D" id="1.10.45.10">
    <property type="entry name" value="Vanillyl-alcohol Oxidase, Chain A, domain 4"/>
    <property type="match status" value="1"/>
</dbReference>
<dbReference type="InterPro" id="IPR016164">
    <property type="entry name" value="FAD-linked_Oxase-like_C"/>
</dbReference>
<sequence length="541" mass="58547">MLRCPFRLRSRSGTALKTKNTAQLAGRRRYPRYLQTIATSPVTRHAFYSNPSFYYGLAIGATTFGWGLHQVWSPSAAPVEIQYANSATMLQAAKEIETILGSGAVSFDEDVIEAHGHSDWSTSNSSGRPVAIVYPNNTQDVSEIAKVCYKHSVPMVPFGAGSSVEGNFSSPYSGICIDFTFMDEVVAFHPEDMDVVVQPGVNWVDLNNRIQSSGLFLPMDPSPTATIGGMVSTNCSGTNAFRYGTMKDWVINVTVVLPDSRIIKTRQRPRKSSAGYNLTSLFVGAEGTLGMITEITCKLAVLPQETGVAVVSFPSISNAATAASKLIRSGIQLAALELMDDVQMGVLNKHGSAAVRRWQFPENPTLFLKFSGTKEGVHGDIASVKSVIEPFSPSKVLFAANKQEEIDLWSGRKEALWTMTSIKPQGFNIWSTDVAVPISKLAGLIDISKQESDELGVFASIVGHVGDGNFHQAVMYDAKNEEHVQAVEGCVHKMMDRAVELGGTVSGEHGIGIGKKECLLNELGVDTIDLMRALKSSVDPK</sequence>
<dbReference type="SUPFAM" id="SSF56176">
    <property type="entry name" value="FAD-binding/transporter-associated domain-like"/>
    <property type="match status" value="1"/>
</dbReference>
<dbReference type="InterPro" id="IPR016169">
    <property type="entry name" value="FAD-bd_PCMH_sub2"/>
</dbReference>
<dbReference type="InterPro" id="IPR016171">
    <property type="entry name" value="Vanillyl_alc_oxidase_C-sub2"/>
</dbReference>
<evidence type="ECO:0000313" key="7">
    <source>
        <dbReference type="EMBL" id="ELA25267.1"/>
    </source>
</evidence>
<protein>
    <submittedName>
        <fullName evidence="7">D-lactate dehydrogenase</fullName>
    </submittedName>
</protein>
<dbReference type="AlphaFoldDB" id="L2FFZ4"/>
<evidence type="ECO:0000256" key="1">
    <source>
        <dbReference type="ARBA" id="ARBA00001974"/>
    </source>
</evidence>
<dbReference type="GO" id="GO:0004458">
    <property type="term" value="F:D-lactate dehydrogenase (cytochrome) activity"/>
    <property type="evidence" value="ECO:0007669"/>
    <property type="project" value="TreeGrafter"/>
</dbReference>
<dbReference type="FunFam" id="3.30.70.2740:FF:000001">
    <property type="entry name" value="D-lactate dehydrogenase mitochondrial"/>
    <property type="match status" value="1"/>
</dbReference>
<dbReference type="GO" id="GO:0008720">
    <property type="term" value="F:D-lactate dehydrogenase (NAD+) activity"/>
    <property type="evidence" value="ECO:0007669"/>
    <property type="project" value="TreeGrafter"/>
</dbReference>
<proteinExistence type="inferred from homology"/>
<gene>
    <name evidence="7" type="ORF">CGGC5_1906</name>
</gene>
<comment type="cofactor">
    <cofactor evidence="1">
        <name>FAD</name>
        <dbReference type="ChEBI" id="CHEBI:57692"/>
    </cofactor>
</comment>
<dbReference type="Pfam" id="PF02913">
    <property type="entry name" value="FAD-oxidase_C"/>
    <property type="match status" value="1"/>
</dbReference>
<organism evidence="7">
    <name type="scientific">Colletotrichum fructicola (strain Nara gc5)</name>
    <name type="common">Anthracnose fungus</name>
    <name type="synonym">Colletotrichum gloeosporioides (strain Nara gc5)</name>
    <dbReference type="NCBI Taxonomy" id="1213859"/>
    <lineage>
        <taxon>Eukaryota</taxon>
        <taxon>Fungi</taxon>
        <taxon>Dikarya</taxon>
        <taxon>Ascomycota</taxon>
        <taxon>Pezizomycotina</taxon>
        <taxon>Sordariomycetes</taxon>
        <taxon>Hypocreomycetidae</taxon>
        <taxon>Glomerellales</taxon>
        <taxon>Glomerellaceae</taxon>
        <taxon>Colletotrichum</taxon>
        <taxon>Colletotrichum gloeosporioides species complex</taxon>
    </lineage>
</organism>
<dbReference type="Pfam" id="PF01565">
    <property type="entry name" value="FAD_binding_4"/>
    <property type="match status" value="1"/>
</dbReference>
<dbReference type="InterPro" id="IPR004113">
    <property type="entry name" value="FAD-bd_oxidored_4_C"/>
</dbReference>
<dbReference type="InterPro" id="IPR016166">
    <property type="entry name" value="FAD-bd_PCMH"/>
</dbReference>
<comment type="similarity">
    <text evidence="2">Belongs to the FAD-binding oxidoreductase/transferase type 4 family.</text>
</comment>